<evidence type="ECO:0000313" key="1">
    <source>
        <dbReference type="EMBL" id="GER54663.1"/>
    </source>
</evidence>
<dbReference type="AlphaFoldDB" id="A0A5A7RAB1"/>
<reference evidence="2" key="1">
    <citation type="journal article" date="2019" name="Curr. Biol.">
        <title>Genome Sequence of Striga asiatica Provides Insight into the Evolution of Plant Parasitism.</title>
        <authorList>
            <person name="Yoshida S."/>
            <person name="Kim S."/>
            <person name="Wafula E.K."/>
            <person name="Tanskanen J."/>
            <person name="Kim Y.M."/>
            <person name="Honaas L."/>
            <person name="Yang Z."/>
            <person name="Spallek T."/>
            <person name="Conn C.E."/>
            <person name="Ichihashi Y."/>
            <person name="Cheong K."/>
            <person name="Cui S."/>
            <person name="Der J.P."/>
            <person name="Gundlach H."/>
            <person name="Jiao Y."/>
            <person name="Hori C."/>
            <person name="Ishida J.K."/>
            <person name="Kasahara H."/>
            <person name="Kiba T."/>
            <person name="Kim M.S."/>
            <person name="Koo N."/>
            <person name="Laohavisit A."/>
            <person name="Lee Y.H."/>
            <person name="Lumba S."/>
            <person name="McCourt P."/>
            <person name="Mortimer J.C."/>
            <person name="Mutuku J.M."/>
            <person name="Nomura T."/>
            <person name="Sasaki-Sekimoto Y."/>
            <person name="Seto Y."/>
            <person name="Wang Y."/>
            <person name="Wakatake T."/>
            <person name="Sakakibara H."/>
            <person name="Demura T."/>
            <person name="Yamaguchi S."/>
            <person name="Yoneyama K."/>
            <person name="Manabe R.I."/>
            <person name="Nelson D.C."/>
            <person name="Schulman A.H."/>
            <person name="Timko M.P."/>
            <person name="dePamphilis C.W."/>
            <person name="Choi D."/>
            <person name="Shirasu K."/>
        </authorList>
    </citation>
    <scope>NUCLEOTIDE SEQUENCE [LARGE SCALE GENOMIC DNA]</scope>
    <source>
        <strain evidence="2">cv. UVA1</strain>
    </source>
</reference>
<proteinExistence type="predicted"/>
<comment type="caution">
    <text evidence="1">The sequence shown here is derived from an EMBL/GenBank/DDBJ whole genome shotgun (WGS) entry which is preliminary data.</text>
</comment>
<dbReference type="OrthoDB" id="1305604at2759"/>
<accession>A0A5A7RAB1</accession>
<keyword evidence="2" id="KW-1185">Reference proteome</keyword>
<name>A0A5A7RAB1_STRAF</name>
<dbReference type="EMBL" id="BKCP01011403">
    <property type="protein sequence ID" value="GER54663.1"/>
    <property type="molecule type" value="Genomic_DNA"/>
</dbReference>
<gene>
    <name evidence="1" type="ORF">STAS_32278</name>
</gene>
<sequence>MPPASTHTQHAAVSGPPLSSRRVATVRLLVASTTARLRPPPRNCNPARRLASVHKHISSSSSAAASHRRLPSKLKTKKVPVVRVHRNMSNDLLIVQYNGEWINEVSYDGYEVCGVFHKESESLDDLEEAVEKNNKKRFI</sequence>
<protein>
    <submittedName>
        <fullName evidence="1">Metacaspase 3</fullName>
    </submittedName>
</protein>
<dbReference type="Proteomes" id="UP000325081">
    <property type="component" value="Unassembled WGS sequence"/>
</dbReference>
<evidence type="ECO:0000313" key="2">
    <source>
        <dbReference type="Proteomes" id="UP000325081"/>
    </source>
</evidence>
<organism evidence="1 2">
    <name type="scientific">Striga asiatica</name>
    <name type="common">Asiatic witchweed</name>
    <name type="synonym">Buchnera asiatica</name>
    <dbReference type="NCBI Taxonomy" id="4170"/>
    <lineage>
        <taxon>Eukaryota</taxon>
        <taxon>Viridiplantae</taxon>
        <taxon>Streptophyta</taxon>
        <taxon>Embryophyta</taxon>
        <taxon>Tracheophyta</taxon>
        <taxon>Spermatophyta</taxon>
        <taxon>Magnoliopsida</taxon>
        <taxon>eudicotyledons</taxon>
        <taxon>Gunneridae</taxon>
        <taxon>Pentapetalae</taxon>
        <taxon>asterids</taxon>
        <taxon>lamiids</taxon>
        <taxon>Lamiales</taxon>
        <taxon>Orobanchaceae</taxon>
        <taxon>Buchnereae</taxon>
        <taxon>Striga</taxon>
    </lineage>
</organism>